<evidence type="ECO:0000259" key="11">
    <source>
        <dbReference type="PROSITE" id="PS51324"/>
    </source>
</evidence>
<evidence type="ECO:0000256" key="5">
    <source>
        <dbReference type="ARBA" id="ARBA00023002"/>
    </source>
</evidence>
<dbReference type="InterPro" id="IPR017905">
    <property type="entry name" value="ERV/ALR_sulphydryl_oxidase"/>
</dbReference>
<keyword evidence="7" id="KW-1015">Disulfide bond</keyword>
<dbReference type="InterPro" id="IPR039799">
    <property type="entry name" value="ALR/ERV"/>
</dbReference>
<dbReference type="Proteomes" id="UP000549394">
    <property type="component" value="Unassembled WGS sequence"/>
</dbReference>
<organism evidence="12 13">
    <name type="scientific">Dimorphilus gyrociliatus</name>
    <dbReference type="NCBI Taxonomy" id="2664684"/>
    <lineage>
        <taxon>Eukaryota</taxon>
        <taxon>Metazoa</taxon>
        <taxon>Spiralia</taxon>
        <taxon>Lophotrochozoa</taxon>
        <taxon>Annelida</taxon>
        <taxon>Polychaeta</taxon>
        <taxon>Polychaeta incertae sedis</taxon>
        <taxon>Dinophilidae</taxon>
        <taxon>Dimorphilus</taxon>
    </lineage>
</organism>
<dbReference type="PANTHER" id="PTHR12645:SF0">
    <property type="entry name" value="FAD-LINKED SULFHYDRYL OXIDASE ALR"/>
    <property type="match status" value="1"/>
</dbReference>
<evidence type="ECO:0000256" key="7">
    <source>
        <dbReference type="ARBA" id="ARBA00023157"/>
    </source>
</evidence>
<dbReference type="SUPFAM" id="SSF69000">
    <property type="entry name" value="FAD-dependent thiol oxidase"/>
    <property type="match status" value="1"/>
</dbReference>
<dbReference type="EC" id="1.8.3.2" evidence="9"/>
<feature type="region of interest" description="Disordered" evidence="10">
    <location>
        <begin position="28"/>
        <end position="94"/>
    </location>
</feature>
<keyword evidence="4 9" id="KW-0274">FAD</keyword>
<keyword evidence="13" id="KW-1185">Reference proteome</keyword>
<dbReference type="AlphaFoldDB" id="A0A7I8W4A0"/>
<proteinExistence type="predicted"/>
<dbReference type="GO" id="GO:0016971">
    <property type="term" value="F:flavin-dependent sulfhydryl oxidase activity"/>
    <property type="evidence" value="ECO:0007669"/>
    <property type="project" value="InterPro"/>
</dbReference>
<evidence type="ECO:0000313" key="13">
    <source>
        <dbReference type="Proteomes" id="UP000549394"/>
    </source>
</evidence>
<dbReference type="OrthoDB" id="17199at2759"/>
<feature type="compositionally biased region" description="Polar residues" evidence="10">
    <location>
        <begin position="55"/>
        <end position="65"/>
    </location>
</feature>
<dbReference type="PANTHER" id="PTHR12645">
    <property type="entry name" value="ALR/ERV"/>
    <property type="match status" value="1"/>
</dbReference>
<dbReference type="GO" id="GO:0005758">
    <property type="term" value="C:mitochondrial intermembrane space"/>
    <property type="evidence" value="ECO:0007669"/>
    <property type="project" value="UniProtKB-SubCell"/>
</dbReference>
<reference evidence="12 13" key="1">
    <citation type="submission" date="2020-08" db="EMBL/GenBank/DDBJ databases">
        <authorList>
            <person name="Hejnol A."/>
        </authorList>
    </citation>
    <scope>NUCLEOTIDE SEQUENCE [LARGE SCALE GENOMIC DNA]</scope>
</reference>
<evidence type="ECO:0000256" key="1">
    <source>
        <dbReference type="ARBA" id="ARBA00001974"/>
    </source>
</evidence>
<evidence type="ECO:0000256" key="10">
    <source>
        <dbReference type="SAM" id="MobiDB-lite"/>
    </source>
</evidence>
<evidence type="ECO:0000256" key="9">
    <source>
        <dbReference type="RuleBase" id="RU371123"/>
    </source>
</evidence>
<keyword evidence="3 9" id="KW-0285">Flavoprotein</keyword>
<name>A0A7I8W4A0_9ANNE</name>
<feature type="compositionally biased region" description="Low complexity" evidence="10">
    <location>
        <begin position="38"/>
        <end position="48"/>
    </location>
</feature>
<dbReference type="EMBL" id="CAJFCJ010000014">
    <property type="protein sequence ID" value="CAD5121601.1"/>
    <property type="molecule type" value="Genomic_DNA"/>
</dbReference>
<sequence>MDSNETRASDQKPCRSCVDFKTWIKAQKKNRATEAKENNSNNLNSSNSKFKDDSVQPTTNTTSQLPPKKEPIPSNTLKTENLSNSNSECPVDSEELGRSGWTVLHTMAAYYPENPSENVQKDMKNFMTLLSRLYPCKRCAKDLRKDLKDDPPDVTSQKSLANWMCNLHNKVNEKLGKPLFDCSKVNERWRDGWKDGSCDS</sequence>
<evidence type="ECO:0000256" key="8">
    <source>
        <dbReference type="ARBA" id="ARBA00048864"/>
    </source>
</evidence>
<protein>
    <recommendedName>
        <fullName evidence="9">Sulfhydryl oxidase</fullName>
        <ecNumber evidence="9">1.8.3.2</ecNumber>
    </recommendedName>
</protein>
<gene>
    <name evidence="12" type="ORF">DGYR_LOCUS9532</name>
</gene>
<evidence type="ECO:0000256" key="3">
    <source>
        <dbReference type="ARBA" id="ARBA00022630"/>
    </source>
</evidence>
<evidence type="ECO:0000256" key="2">
    <source>
        <dbReference type="ARBA" id="ARBA00004569"/>
    </source>
</evidence>
<comment type="subcellular location">
    <subcellularLocation>
        <location evidence="2">Mitochondrion intermembrane space</location>
    </subcellularLocation>
</comment>
<comment type="cofactor">
    <cofactor evidence="1 9">
        <name>FAD</name>
        <dbReference type="ChEBI" id="CHEBI:57692"/>
    </cofactor>
</comment>
<accession>A0A7I8W4A0</accession>
<evidence type="ECO:0000313" key="12">
    <source>
        <dbReference type="EMBL" id="CAD5121601.1"/>
    </source>
</evidence>
<feature type="compositionally biased region" description="Polar residues" evidence="10">
    <location>
        <begin position="73"/>
        <end position="88"/>
    </location>
</feature>
<dbReference type="InterPro" id="IPR036774">
    <property type="entry name" value="ERV/ALR_sulphydryl_oxid_sf"/>
</dbReference>
<dbReference type="Gene3D" id="1.20.120.310">
    <property type="entry name" value="ERV/ALR sulfhydryl oxidase domain"/>
    <property type="match status" value="1"/>
</dbReference>
<comment type="caution">
    <text evidence="12">The sequence shown here is derived from an EMBL/GenBank/DDBJ whole genome shotgun (WGS) entry which is preliminary data.</text>
</comment>
<keyword evidence="5 9" id="KW-0560">Oxidoreductase</keyword>
<dbReference type="Pfam" id="PF04777">
    <property type="entry name" value="Evr1_Alr"/>
    <property type="match status" value="1"/>
</dbReference>
<dbReference type="GO" id="GO:0050660">
    <property type="term" value="F:flavin adenine dinucleotide binding"/>
    <property type="evidence" value="ECO:0007669"/>
    <property type="project" value="TreeGrafter"/>
</dbReference>
<evidence type="ECO:0000256" key="6">
    <source>
        <dbReference type="ARBA" id="ARBA00023128"/>
    </source>
</evidence>
<comment type="catalytic activity">
    <reaction evidence="8 9">
        <text>2 R'C(R)SH + O2 = R'C(R)S-S(R)CR' + H2O2</text>
        <dbReference type="Rhea" id="RHEA:17357"/>
        <dbReference type="ChEBI" id="CHEBI:15379"/>
        <dbReference type="ChEBI" id="CHEBI:16240"/>
        <dbReference type="ChEBI" id="CHEBI:16520"/>
        <dbReference type="ChEBI" id="CHEBI:17412"/>
        <dbReference type="EC" id="1.8.3.2"/>
    </reaction>
</comment>
<feature type="domain" description="ERV/ALR sulfhydryl oxidase" evidence="11">
    <location>
        <begin position="89"/>
        <end position="189"/>
    </location>
</feature>
<keyword evidence="6" id="KW-0496">Mitochondrion</keyword>
<dbReference type="PROSITE" id="PS51324">
    <property type="entry name" value="ERV_ALR"/>
    <property type="match status" value="1"/>
</dbReference>
<dbReference type="FunFam" id="1.20.120.310:FF:000003">
    <property type="entry name" value="Sulfhydryl oxidase"/>
    <property type="match status" value="1"/>
</dbReference>
<evidence type="ECO:0000256" key="4">
    <source>
        <dbReference type="ARBA" id="ARBA00022827"/>
    </source>
</evidence>